<dbReference type="AlphaFoldDB" id="A0A150R0L5"/>
<comment type="subcellular location">
    <subcellularLocation>
        <location evidence="8">Cytoplasm</location>
    </subcellularLocation>
</comment>
<evidence type="ECO:0000259" key="9">
    <source>
        <dbReference type="Pfam" id="PF00275"/>
    </source>
</evidence>
<dbReference type="GO" id="GO:0005737">
    <property type="term" value="C:cytoplasm"/>
    <property type="evidence" value="ECO:0007669"/>
    <property type="project" value="UniProtKB-SubCell"/>
</dbReference>
<dbReference type="OrthoDB" id="9809920at2"/>
<keyword evidence="6 8" id="KW-0057">Aromatic amino acid biosynthesis</keyword>
<feature type="binding site" evidence="8">
    <location>
        <position position="26"/>
    </location>
    <ligand>
        <name>3-phosphoshikimate</name>
        <dbReference type="ChEBI" id="CHEBI:145989"/>
    </ligand>
</feature>
<dbReference type="GO" id="GO:0008652">
    <property type="term" value="P:amino acid biosynthetic process"/>
    <property type="evidence" value="ECO:0007669"/>
    <property type="project" value="UniProtKB-KW"/>
</dbReference>
<keyword evidence="5 8" id="KW-0808">Transferase</keyword>
<evidence type="ECO:0000256" key="5">
    <source>
        <dbReference type="ARBA" id="ARBA00022679"/>
    </source>
</evidence>
<comment type="pathway">
    <text evidence="1 8">Metabolic intermediate biosynthesis; chorismate biosynthesis; chorismate from D-erythrose 4-phosphate and phosphoenolpyruvate: step 6/7.</text>
</comment>
<keyword evidence="3 8" id="KW-0963">Cytoplasm</keyword>
<evidence type="ECO:0000256" key="4">
    <source>
        <dbReference type="ARBA" id="ARBA00022605"/>
    </source>
</evidence>
<feature type="binding site" evidence="8">
    <location>
        <position position="126"/>
    </location>
    <ligand>
        <name>phosphoenolpyruvate</name>
        <dbReference type="ChEBI" id="CHEBI:58702"/>
    </ligand>
</feature>
<evidence type="ECO:0000256" key="6">
    <source>
        <dbReference type="ARBA" id="ARBA00023141"/>
    </source>
</evidence>
<comment type="caution">
    <text evidence="10">The sequence shown here is derived from an EMBL/GenBank/DDBJ whole genome shotgun (WGS) entry which is preliminary data.</text>
</comment>
<dbReference type="InterPro" id="IPR023193">
    <property type="entry name" value="EPSP_synthase_CS"/>
</dbReference>
<feature type="active site" description="Proton acceptor" evidence="8">
    <location>
        <position position="313"/>
    </location>
</feature>
<dbReference type="EMBL" id="JEMA01000196">
    <property type="protein sequence ID" value="KYF73368.1"/>
    <property type="molecule type" value="Genomic_DNA"/>
</dbReference>
<dbReference type="Proteomes" id="UP000075260">
    <property type="component" value="Unassembled WGS sequence"/>
</dbReference>
<dbReference type="InterPro" id="IPR006264">
    <property type="entry name" value="EPSP_synthase"/>
</dbReference>
<evidence type="ECO:0000256" key="8">
    <source>
        <dbReference type="HAMAP-Rule" id="MF_00210"/>
    </source>
</evidence>
<accession>A0A150R0L5</accession>
<dbReference type="PANTHER" id="PTHR21090">
    <property type="entry name" value="AROM/DEHYDROQUINATE SYNTHASE"/>
    <property type="match status" value="1"/>
</dbReference>
<feature type="binding site" evidence="8">
    <location>
        <position position="172"/>
    </location>
    <ligand>
        <name>phosphoenolpyruvate</name>
        <dbReference type="ChEBI" id="CHEBI:58702"/>
    </ligand>
</feature>
<feature type="binding site" evidence="8">
    <location>
        <position position="171"/>
    </location>
    <ligand>
        <name>3-phosphoshikimate</name>
        <dbReference type="ChEBI" id="CHEBI:145989"/>
    </ligand>
</feature>
<dbReference type="Gene3D" id="3.65.10.10">
    <property type="entry name" value="Enolpyruvate transferase domain"/>
    <property type="match status" value="2"/>
</dbReference>
<dbReference type="NCBIfam" id="TIGR01356">
    <property type="entry name" value="aroA"/>
    <property type="match status" value="1"/>
</dbReference>
<dbReference type="SUPFAM" id="SSF55205">
    <property type="entry name" value="EPT/RTPC-like"/>
    <property type="match status" value="1"/>
</dbReference>
<feature type="binding site" evidence="8">
    <location>
        <position position="26"/>
    </location>
    <ligand>
        <name>phosphoenolpyruvate</name>
        <dbReference type="ChEBI" id="CHEBI:58702"/>
    </ligand>
</feature>
<feature type="binding site" evidence="8">
    <location>
        <position position="336"/>
    </location>
    <ligand>
        <name>3-phosphoshikimate</name>
        <dbReference type="ChEBI" id="CHEBI:145989"/>
    </ligand>
</feature>
<dbReference type="EC" id="2.5.1.19" evidence="8"/>
<reference evidence="10 11" key="1">
    <citation type="submission" date="2014-02" db="EMBL/GenBank/DDBJ databases">
        <title>The small core and large imbalanced accessory genome model reveals a collaborative survival strategy of Sorangium cellulosum strains in nature.</title>
        <authorList>
            <person name="Han K."/>
            <person name="Peng R."/>
            <person name="Blom J."/>
            <person name="Li Y.-Z."/>
        </authorList>
    </citation>
    <scope>NUCLEOTIDE SEQUENCE [LARGE SCALE GENOMIC DNA]</scope>
    <source>
        <strain evidence="10 11">So0008-312</strain>
    </source>
</reference>
<feature type="binding site" evidence="8">
    <location>
        <position position="27"/>
    </location>
    <ligand>
        <name>3-phosphoshikimate</name>
        <dbReference type="ChEBI" id="CHEBI:145989"/>
    </ligand>
</feature>
<comment type="subunit">
    <text evidence="8">Monomer.</text>
</comment>
<feature type="binding site" evidence="8">
    <location>
        <position position="344"/>
    </location>
    <ligand>
        <name>phosphoenolpyruvate</name>
        <dbReference type="ChEBI" id="CHEBI:58702"/>
    </ligand>
</feature>
<dbReference type="RefSeq" id="WP_061605770.1">
    <property type="nucleotide sequence ID" value="NZ_JEMA01000196.1"/>
</dbReference>
<evidence type="ECO:0000256" key="3">
    <source>
        <dbReference type="ARBA" id="ARBA00022490"/>
    </source>
</evidence>
<feature type="binding site" evidence="8">
    <location>
        <position position="410"/>
    </location>
    <ligand>
        <name>phosphoenolpyruvate</name>
        <dbReference type="ChEBI" id="CHEBI:58702"/>
    </ligand>
</feature>
<dbReference type="PIRSF" id="PIRSF000505">
    <property type="entry name" value="EPSPS"/>
    <property type="match status" value="1"/>
</dbReference>
<feature type="binding site" evidence="8">
    <location>
        <position position="340"/>
    </location>
    <ligand>
        <name>3-phosphoshikimate</name>
        <dbReference type="ChEBI" id="CHEBI:145989"/>
    </ligand>
</feature>
<evidence type="ECO:0000256" key="2">
    <source>
        <dbReference type="ARBA" id="ARBA00009948"/>
    </source>
</evidence>
<dbReference type="InterPro" id="IPR036968">
    <property type="entry name" value="Enolpyruvate_Tfrase_sf"/>
</dbReference>
<evidence type="ECO:0000256" key="7">
    <source>
        <dbReference type="ARBA" id="ARBA00044633"/>
    </source>
</evidence>
<dbReference type="HAMAP" id="MF_00210">
    <property type="entry name" value="EPSP_synth"/>
    <property type="match status" value="1"/>
</dbReference>
<organism evidence="10 11">
    <name type="scientific">Sorangium cellulosum</name>
    <name type="common">Polyangium cellulosum</name>
    <dbReference type="NCBI Taxonomy" id="56"/>
    <lineage>
        <taxon>Bacteria</taxon>
        <taxon>Pseudomonadati</taxon>
        <taxon>Myxococcota</taxon>
        <taxon>Polyangia</taxon>
        <taxon>Polyangiales</taxon>
        <taxon>Polyangiaceae</taxon>
        <taxon>Sorangium</taxon>
    </lineage>
</organism>
<feature type="binding site" evidence="8">
    <location>
        <position position="172"/>
    </location>
    <ligand>
        <name>3-phosphoshikimate</name>
        <dbReference type="ChEBI" id="CHEBI:145989"/>
    </ligand>
</feature>
<protein>
    <recommendedName>
        <fullName evidence="8">3-phosphoshikimate 1-carboxyvinyltransferase</fullName>
        <ecNumber evidence="8">2.5.1.19</ecNumber>
    </recommendedName>
    <alternativeName>
        <fullName evidence="8">5-enolpyruvylshikimate-3-phosphate synthase</fullName>
        <shortName evidence="8">EPSP synthase</shortName>
        <shortName evidence="8">EPSPS</shortName>
    </alternativeName>
</protein>
<dbReference type="Pfam" id="PF00275">
    <property type="entry name" value="EPSP_synthase"/>
    <property type="match status" value="1"/>
</dbReference>
<dbReference type="PROSITE" id="PS00885">
    <property type="entry name" value="EPSP_SYNTHASE_2"/>
    <property type="match status" value="1"/>
</dbReference>
<dbReference type="InterPro" id="IPR013792">
    <property type="entry name" value="RNA3'P_cycl/enolpyr_Trfase_a/b"/>
</dbReference>
<feature type="domain" description="Enolpyruvate transferase" evidence="9">
    <location>
        <begin position="21"/>
        <end position="418"/>
    </location>
</feature>
<feature type="binding site" evidence="8">
    <location>
        <position position="98"/>
    </location>
    <ligand>
        <name>phosphoenolpyruvate</name>
        <dbReference type="ChEBI" id="CHEBI:58702"/>
    </ligand>
</feature>
<evidence type="ECO:0000313" key="10">
    <source>
        <dbReference type="EMBL" id="KYF73368.1"/>
    </source>
</evidence>
<dbReference type="InterPro" id="IPR001986">
    <property type="entry name" value="Enolpyruvate_Tfrase_dom"/>
</dbReference>
<dbReference type="UniPathway" id="UPA00053">
    <property type="reaction ID" value="UER00089"/>
</dbReference>
<dbReference type="GO" id="GO:0009423">
    <property type="term" value="P:chorismate biosynthetic process"/>
    <property type="evidence" value="ECO:0007669"/>
    <property type="project" value="UniProtKB-UniRule"/>
</dbReference>
<dbReference type="PROSITE" id="PS00104">
    <property type="entry name" value="EPSP_SYNTHASE_1"/>
    <property type="match status" value="1"/>
</dbReference>
<feature type="binding site" evidence="8">
    <location>
        <position position="385"/>
    </location>
    <ligand>
        <name>phosphoenolpyruvate</name>
        <dbReference type="ChEBI" id="CHEBI:58702"/>
    </ligand>
</feature>
<dbReference type="CDD" id="cd01556">
    <property type="entry name" value="EPSP_synthase"/>
    <property type="match status" value="1"/>
</dbReference>
<dbReference type="GO" id="GO:0003866">
    <property type="term" value="F:3-phosphoshikimate 1-carboxyvinyltransferase activity"/>
    <property type="evidence" value="ECO:0007669"/>
    <property type="project" value="UniProtKB-UniRule"/>
</dbReference>
<evidence type="ECO:0000256" key="1">
    <source>
        <dbReference type="ARBA" id="ARBA00004811"/>
    </source>
</evidence>
<proteinExistence type="inferred from homology"/>
<comment type="similarity">
    <text evidence="2 8">Belongs to the EPSP synthase family.</text>
</comment>
<comment type="catalytic activity">
    <reaction evidence="7">
        <text>3-phosphoshikimate + phosphoenolpyruvate = 5-O-(1-carboxyvinyl)-3-phosphoshikimate + phosphate</text>
        <dbReference type="Rhea" id="RHEA:21256"/>
        <dbReference type="ChEBI" id="CHEBI:43474"/>
        <dbReference type="ChEBI" id="CHEBI:57701"/>
        <dbReference type="ChEBI" id="CHEBI:58702"/>
        <dbReference type="ChEBI" id="CHEBI:145989"/>
        <dbReference type="EC" id="2.5.1.19"/>
    </reaction>
    <physiologicalReaction direction="left-to-right" evidence="7">
        <dbReference type="Rhea" id="RHEA:21257"/>
    </physiologicalReaction>
</comment>
<dbReference type="GO" id="GO:0009073">
    <property type="term" value="P:aromatic amino acid family biosynthetic process"/>
    <property type="evidence" value="ECO:0007669"/>
    <property type="project" value="UniProtKB-KW"/>
</dbReference>
<evidence type="ECO:0000313" key="11">
    <source>
        <dbReference type="Proteomes" id="UP000075260"/>
    </source>
</evidence>
<comment type="function">
    <text evidence="8">Catalyzes the transfer of the enolpyruvyl moiety of phosphoenolpyruvate (PEP) to the 5-hydroxyl of shikimate-3-phosphate (S3P) to produce enolpyruvyl shikimate-3-phosphate and inorganic phosphate.</text>
</comment>
<dbReference type="FunFam" id="3.65.10.10:FF:000005">
    <property type="entry name" value="3-phosphoshikimate 1-carboxyvinyltransferase"/>
    <property type="match status" value="1"/>
</dbReference>
<feature type="binding site" evidence="8">
    <location>
        <position position="198"/>
    </location>
    <ligand>
        <name>3-phosphoshikimate</name>
        <dbReference type="ChEBI" id="CHEBI:145989"/>
    </ligand>
</feature>
<feature type="binding site" evidence="8">
    <location>
        <position position="31"/>
    </location>
    <ligand>
        <name>3-phosphoshikimate</name>
        <dbReference type="ChEBI" id="CHEBI:145989"/>
    </ligand>
</feature>
<dbReference type="PANTHER" id="PTHR21090:SF5">
    <property type="entry name" value="PENTAFUNCTIONAL AROM POLYPEPTIDE"/>
    <property type="match status" value="1"/>
</dbReference>
<feature type="binding site" evidence="8">
    <location>
        <position position="170"/>
    </location>
    <ligand>
        <name>3-phosphoshikimate</name>
        <dbReference type="ChEBI" id="CHEBI:145989"/>
    </ligand>
</feature>
<name>A0A150R0L5_SORCE</name>
<gene>
    <name evidence="8" type="primary">aroA</name>
    <name evidence="10" type="ORF">BE15_27785</name>
</gene>
<sequence>MIPAGPLPIVPLSSPPQLTWRVPGSKSITNRALVLAALADGESTLDGVLHSDDTRHMRSALEALGIRIQDAGPTTLVVEGGRHRLRAPGRELFIGNSGTTVRFLAALACLVPGEVVLVGDEHMAKRPIADLVDGLRQLGADVECPTGCPPLRIRGGRLQGGTLTMRGDRSSQYFSAVMMAGPLAESAIDLRVAGELVSRPYVEITRRMAADFGGRIDEAAGGFAVHPAQGYRPRRYAIEPDASSASYPFALAAAAGGTITVPGLGEGALQGDYRFVELLEQAGARVTRQAGATTVSGGGRLRGVDVDMHHISDTVMTLAAIAPLLEGPTTIRNVANIRIKETDRLAATVAELRRLGQEVTHGDDWLRIEPRPLTPALVHSYSDHRMAMSFAILGLCRPGVTIENPACVAKTYPTFWEDVERCRDVVGGGAPPG</sequence>
<feature type="binding site" evidence="8">
    <location>
        <position position="313"/>
    </location>
    <ligand>
        <name>3-phosphoshikimate</name>
        <dbReference type="ChEBI" id="CHEBI:145989"/>
    </ligand>
</feature>
<keyword evidence="4 8" id="KW-0028">Amino-acid biosynthesis</keyword>